<keyword evidence="3" id="KW-1185">Reference proteome</keyword>
<evidence type="ECO:0000256" key="1">
    <source>
        <dbReference type="SAM" id="Phobius"/>
    </source>
</evidence>
<evidence type="ECO:0000313" key="3">
    <source>
        <dbReference type="Proteomes" id="UP000218387"/>
    </source>
</evidence>
<keyword evidence="1" id="KW-0812">Transmembrane</keyword>
<dbReference type="RefSeq" id="WP_096920266.1">
    <property type="nucleotide sequence ID" value="NZ_CP029487.1"/>
</dbReference>
<sequence length="87" mass="10340">MTEWQVFGIIAALVSFVAIFVGIAYSYAKSTTELNVTLKELRKFIDDFKESNSKSHQRMFEWLEEHDDKFVDHDKRITKLEEKENEH</sequence>
<protein>
    <submittedName>
        <fullName evidence="2">Uncharacterized protein</fullName>
    </submittedName>
</protein>
<organism evidence="2 3">
    <name type="scientific">Eubacterium maltosivorans</name>
    <dbReference type="NCBI Taxonomy" id="2041044"/>
    <lineage>
        <taxon>Bacteria</taxon>
        <taxon>Bacillati</taxon>
        <taxon>Bacillota</taxon>
        <taxon>Clostridia</taxon>
        <taxon>Eubacteriales</taxon>
        <taxon>Eubacteriaceae</taxon>
        <taxon>Eubacterium</taxon>
    </lineage>
</organism>
<gene>
    <name evidence="2" type="ORF">CPZ25_009305</name>
</gene>
<dbReference type="AlphaFoldDB" id="A0A4P9C7T6"/>
<proteinExistence type="predicted"/>
<feature type="transmembrane region" description="Helical" evidence="1">
    <location>
        <begin position="6"/>
        <end position="28"/>
    </location>
</feature>
<dbReference type="Proteomes" id="UP000218387">
    <property type="component" value="Chromosome"/>
</dbReference>
<reference evidence="2 3" key="1">
    <citation type="submission" date="2018-05" db="EMBL/GenBank/DDBJ databases">
        <title>Genome comparison of Eubacterium sp.</title>
        <authorList>
            <person name="Feng Y."/>
            <person name="Sanchez-Andrea I."/>
            <person name="Stams A.J.M."/>
            <person name="De Vos W.M."/>
        </authorList>
    </citation>
    <scope>NUCLEOTIDE SEQUENCE [LARGE SCALE GENOMIC DNA]</scope>
    <source>
        <strain evidence="2 3">YI</strain>
    </source>
</reference>
<evidence type="ECO:0000313" key="2">
    <source>
        <dbReference type="EMBL" id="QCT71513.1"/>
    </source>
</evidence>
<dbReference type="EMBL" id="CP029487">
    <property type="protein sequence ID" value="QCT71513.1"/>
    <property type="molecule type" value="Genomic_DNA"/>
</dbReference>
<accession>A0A4P9C7T6</accession>
<keyword evidence="1" id="KW-0472">Membrane</keyword>
<keyword evidence="1" id="KW-1133">Transmembrane helix</keyword>
<dbReference type="KEGG" id="emt:CPZ25_009305"/>
<name>A0A4P9C7T6_EUBML</name>